<evidence type="ECO:0000313" key="2">
    <source>
        <dbReference type="Proteomes" id="UP000632828"/>
    </source>
</evidence>
<dbReference type="Proteomes" id="UP000632828">
    <property type="component" value="Unassembled WGS sequence"/>
</dbReference>
<keyword evidence="2" id="KW-1185">Reference proteome</keyword>
<protein>
    <submittedName>
        <fullName evidence="1">Uncharacterized protein</fullName>
    </submittedName>
</protein>
<dbReference type="RefSeq" id="WP_191153440.1">
    <property type="nucleotide sequence ID" value="NZ_JACWUN010000001.1"/>
</dbReference>
<evidence type="ECO:0000313" key="1">
    <source>
        <dbReference type="EMBL" id="MBD1399165.1"/>
    </source>
</evidence>
<reference evidence="1" key="1">
    <citation type="submission" date="2020-09" db="EMBL/GenBank/DDBJ databases">
        <title>Pelobacter alkaliphilus sp. nov., a novel anaerobic arsenate-reducing bacterium from terrestrial mud volcano.</title>
        <authorList>
            <person name="Khomyakova M.A."/>
            <person name="Merkel A.Y."/>
            <person name="Slobodkin A.I."/>
        </authorList>
    </citation>
    <scope>NUCLEOTIDE SEQUENCE</scope>
    <source>
        <strain evidence="1">M08fum</strain>
    </source>
</reference>
<gene>
    <name evidence="1" type="ORF">ICT70_00600</name>
</gene>
<organism evidence="1 2">
    <name type="scientific">Pelovirga terrestris</name>
    <dbReference type="NCBI Taxonomy" id="2771352"/>
    <lineage>
        <taxon>Bacteria</taxon>
        <taxon>Pseudomonadati</taxon>
        <taxon>Thermodesulfobacteriota</taxon>
        <taxon>Desulfuromonadia</taxon>
        <taxon>Geobacterales</taxon>
        <taxon>Geobacteraceae</taxon>
        <taxon>Pelovirga</taxon>
    </lineage>
</organism>
<accession>A0A8J6UHD6</accession>
<name>A0A8J6UHD6_9BACT</name>
<proteinExistence type="predicted"/>
<comment type="caution">
    <text evidence="1">The sequence shown here is derived from an EMBL/GenBank/DDBJ whole genome shotgun (WGS) entry which is preliminary data.</text>
</comment>
<sequence>MNSLNKTAELNVQPDNFYINHLSDEIRVEQLCQKLLKHFHQHLLDSGKFSPLEAGSMASGADYFLRDFVIDSLRANIFHITARQVRGFAGNWYVHRNLEPNMKELETILKGVREFYCYCANNSWAETTVCHQIAEICCDLDYFRERIDSFHALTGDDYPGWCEQCPTN</sequence>
<dbReference type="AlphaFoldDB" id="A0A8J6UHD6"/>
<dbReference type="EMBL" id="JACWUN010000001">
    <property type="protein sequence ID" value="MBD1399165.1"/>
    <property type="molecule type" value="Genomic_DNA"/>
</dbReference>